<organism evidence="6 7">
    <name type="scientific">Albidovulum denitrificans</name>
    <dbReference type="NCBI Taxonomy" id="404881"/>
    <lineage>
        <taxon>Bacteria</taxon>
        <taxon>Pseudomonadati</taxon>
        <taxon>Pseudomonadota</taxon>
        <taxon>Alphaproteobacteria</taxon>
        <taxon>Rhodobacterales</taxon>
        <taxon>Paracoccaceae</taxon>
        <taxon>Albidovulum</taxon>
    </lineage>
</organism>
<evidence type="ECO:0000256" key="3">
    <source>
        <dbReference type="ARBA" id="ARBA00022723"/>
    </source>
</evidence>
<keyword evidence="5" id="KW-0119">Carbohydrate metabolism</keyword>
<dbReference type="Proteomes" id="UP000238338">
    <property type="component" value="Unassembled WGS sequence"/>
</dbReference>
<protein>
    <submittedName>
        <fullName evidence="6">HAD superfamily hydrolase (TIGR01509 family)</fullName>
    </submittedName>
</protein>
<dbReference type="InterPro" id="IPR023198">
    <property type="entry name" value="PGP-like_dom2"/>
</dbReference>
<gene>
    <name evidence="6" type="ORF">LX70_01540</name>
</gene>
<proteinExistence type="inferred from homology"/>
<dbReference type="EMBL" id="PVEP01000002">
    <property type="protein sequence ID" value="PQV57733.1"/>
    <property type="molecule type" value="Genomic_DNA"/>
</dbReference>
<evidence type="ECO:0000313" key="6">
    <source>
        <dbReference type="EMBL" id="PQV57733.1"/>
    </source>
</evidence>
<dbReference type="InterPro" id="IPR051600">
    <property type="entry name" value="Beta-PGM-like"/>
</dbReference>
<name>A0A2S8SAD7_9RHOB</name>
<keyword evidence="4" id="KW-0460">Magnesium</keyword>
<dbReference type="SFLD" id="SFLDS00003">
    <property type="entry name" value="Haloacid_Dehalogenase"/>
    <property type="match status" value="1"/>
</dbReference>
<keyword evidence="3" id="KW-0479">Metal-binding</keyword>
<evidence type="ECO:0000256" key="1">
    <source>
        <dbReference type="ARBA" id="ARBA00001946"/>
    </source>
</evidence>
<dbReference type="SFLD" id="SFLDG01135">
    <property type="entry name" value="C1.5.6:_HAD__Beta-PGM__Phospha"/>
    <property type="match status" value="1"/>
</dbReference>
<evidence type="ECO:0000256" key="2">
    <source>
        <dbReference type="ARBA" id="ARBA00006171"/>
    </source>
</evidence>
<dbReference type="InterPro" id="IPR036412">
    <property type="entry name" value="HAD-like_sf"/>
</dbReference>
<dbReference type="Gene3D" id="3.40.50.1000">
    <property type="entry name" value="HAD superfamily/HAD-like"/>
    <property type="match status" value="1"/>
</dbReference>
<comment type="similarity">
    <text evidence="2">Belongs to the HAD-like hydrolase superfamily. CbbY/CbbZ/Gph/YieH family.</text>
</comment>
<dbReference type="GO" id="GO:0016787">
    <property type="term" value="F:hydrolase activity"/>
    <property type="evidence" value="ECO:0007669"/>
    <property type="project" value="UniProtKB-KW"/>
</dbReference>
<evidence type="ECO:0000256" key="4">
    <source>
        <dbReference type="ARBA" id="ARBA00022842"/>
    </source>
</evidence>
<dbReference type="NCBIfam" id="TIGR01509">
    <property type="entry name" value="HAD-SF-IA-v3"/>
    <property type="match status" value="1"/>
</dbReference>
<dbReference type="Pfam" id="PF00702">
    <property type="entry name" value="Hydrolase"/>
    <property type="match status" value="1"/>
</dbReference>
<sequence>MGKAALLFDLDGTMLVSDPIHMEVFAELLAPRGLTVDEDFYMSHIHGRLNVDFFAEFLPGEPDPVALSDHKEAEFRRRLPRPYPSMPGVIDFLSRARDAGLHLAVVTNAQRANAEAMLEAIGARAYFEVVVSGEETPRGKPHPDPYLEAMALLGAAPGDCVAFEDSPSGIRSAHASGAMTVGLRSSLDDAALRALGADMSIQDFTDPALDKMFQRLKGVTA</sequence>
<keyword evidence="7" id="KW-1185">Reference proteome</keyword>
<dbReference type="InterPro" id="IPR023214">
    <property type="entry name" value="HAD_sf"/>
</dbReference>
<accession>A0A2S8SAD7</accession>
<dbReference type="SUPFAM" id="SSF56784">
    <property type="entry name" value="HAD-like"/>
    <property type="match status" value="1"/>
</dbReference>
<dbReference type="RefSeq" id="WP_170076145.1">
    <property type="nucleotide sequence ID" value="NZ_PVEP01000002.1"/>
</dbReference>
<evidence type="ECO:0000256" key="5">
    <source>
        <dbReference type="ARBA" id="ARBA00023277"/>
    </source>
</evidence>
<keyword evidence="6" id="KW-0378">Hydrolase</keyword>
<reference evidence="6 7" key="1">
    <citation type="submission" date="2018-02" db="EMBL/GenBank/DDBJ databases">
        <title>Genomic Encyclopedia of Archaeal and Bacterial Type Strains, Phase II (KMG-II): from individual species to whole genera.</title>
        <authorList>
            <person name="Goeker M."/>
        </authorList>
    </citation>
    <scope>NUCLEOTIDE SEQUENCE [LARGE SCALE GENOMIC DNA]</scope>
    <source>
        <strain evidence="6 7">DSM 18921</strain>
    </source>
</reference>
<dbReference type="InterPro" id="IPR006439">
    <property type="entry name" value="HAD-SF_hydro_IA"/>
</dbReference>
<comment type="caution">
    <text evidence="6">The sequence shown here is derived from an EMBL/GenBank/DDBJ whole genome shotgun (WGS) entry which is preliminary data.</text>
</comment>
<comment type="cofactor">
    <cofactor evidence="1">
        <name>Mg(2+)</name>
        <dbReference type="ChEBI" id="CHEBI:18420"/>
    </cofactor>
</comment>
<evidence type="ECO:0000313" key="7">
    <source>
        <dbReference type="Proteomes" id="UP000238338"/>
    </source>
</evidence>
<dbReference type="PANTHER" id="PTHR46193:SF18">
    <property type="entry name" value="HEXITOL PHOSPHATASE B"/>
    <property type="match status" value="1"/>
</dbReference>
<dbReference type="PANTHER" id="PTHR46193">
    <property type="entry name" value="6-PHOSPHOGLUCONATE PHOSPHATASE"/>
    <property type="match status" value="1"/>
</dbReference>
<dbReference type="Gene3D" id="1.10.150.240">
    <property type="entry name" value="Putative phosphatase, domain 2"/>
    <property type="match status" value="1"/>
</dbReference>
<dbReference type="PRINTS" id="PR00413">
    <property type="entry name" value="HADHALOGNASE"/>
</dbReference>
<dbReference type="GO" id="GO:0046872">
    <property type="term" value="F:metal ion binding"/>
    <property type="evidence" value="ECO:0007669"/>
    <property type="project" value="UniProtKB-KW"/>
</dbReference>
<dbReference type="AlphaFoldDB" id="A0A2S8SAD7"/>
<dbReference type="SFLD" id="SFLDG01129">
    <property type="entry name" value="C1.5:_HAD__Beta-PGM__Phosphata"/>
    <property type="match status" value="1"/>
</dbReference>